<dbReference type="InterPro" id="IPR036291">
    <property type="entry name" value="NAD(P)-bd_dom_sf"/>
</dbReference>
<feature type="domain" description="Semialdehyde dehydrogenase NAD-binding" evidence="7">
    <location>
        <begin position="3"/>
        <end position="139"/>
    </location>
</feature>
<evidence type="ECO:0000313" key="8">
    <source>
        <dbReference type="EMBL" id="PIQ70240.1"/>
    </source>
</evidence>
<dbReference type="PANTHER" id="PTHR32338">
    <property type="entry name" value="N-ACETYL-GAMMA-GLUTAMYL-PHOSPHATE REDUCTASE, CHLOROPLASTIC-RELATED-RELATED"/>
    <property type="match status" value="1"/>
</dbReference>
<dbReference type="PANTHER" id="PTHR32338:SF11">
    <property type="entry name" value="[LYSW]-L-2-AMINOADIPATE_[LYSW]-L-GLUTAMATE PHOSPHATE REDUCTASE-RELATED"/>
    <property type="match status" value="1"/>
</dbReference>
<keyword evidence="1" id="KW-0963">Cytoplasm</keyword>
<protein>
    <submittedName>
        <fullName evidence="8">N-acetyl-gamma-glutamyl-phosphate reductase</fullName>
    </submittedName>
</protein>
<sequence length="347" mass="38479">MINVSIIGGSGYAGGELLRLLAFHPKVKVKQATSMRFAGQPVSLVHPNLRGVCDLVFCGLEELKPCDLLFVALPNGESMDLMANFMKLSPKIIDLGADFRLQDEKIWENYYHTPHTKSALLKKFVYGVPEIYAEQIKKADYVAGPGCEAIVSILCLYPLIKNNLIKEEPIIVDAKMGSSQSGNKPSSSSHHPERAGAVRSYQPVGHRHAAEIEQVLNQFGQKVTVNISATAIEMVRGILVTIHTFLKKEVEEKEIWKILRTEYGEKPFVRIVKKKQGLYRFPEPKILQGTNYCDIGFEKESKGSRLVVLGAIDNLVKGTAGNAVQCLNLMFGFEESLALEFPGLHPI</sequence>
<keyword evidence="5" id="KW-0457">Lysine biosynthesis</keyword>
<dbReference type="HAMAP" id="MF_00150">
    <property type="entry name" value="ArgC_type1"/>
    <property type="match status" value="1"/>
</dbReference>
<dbReference type="InterPro" id="IPR058924">
    <property type="entry name" value="AGPR_dimerisation_dom"/>
</dbReference>
<dbReference type="InterPro" id="IPR000706">
    <property type="entry name" value="AGPR_type-1"/>
</dbReference>
<feature type="compositionally biased region" description="Low complexity" evidence="6">
    <location>
        <begin position="178"/>
        <end position="189"/>
    </location>
</feature>
<gene>
    <name evidence="8" type="ORF">COV89_01495</name>
</gene>
<dbReference type="AlphaFoldDB" id="A0A2H0KG63"/>
<accession>A0A2H0KG63</accession>
<dbReference type="Gene3D" id="3.40.50.720">
    <property type="entry name" value="NAD(P)-binding Rossmann-like Domain"/>
    <property type="match status" value="1"/>
</dbReference>
<evidence type="ECO:0000256" key="3">
    <source>
        <dbReference type="ARBA" id="ARBA00022857"/>
    </source>
</evidence>
<dbReference type="GO" id="GO:0051287">
    <property type="term" value="F:NAD binding"/>
    <property type="evidence" value="ECO:0007669"/>
    <property type="project" value="InterPro"/>
</dbReference>
<proteinExistence type="inferred from homology"/>
<evidence type="ECO:0000256" key="5">
    <source>
        <dbReference type="ARBA" id="ARBA00023154"/>
    </source>
</evidence>
<dbReference type="Proteomes" id="UP000231371">
    <property type="component" value="Unassembled WGS sequence"/>
</dbReference>
<dbReference type="InterPro" id="IPR050085">
    <property type="entry name" value="AGPR"/>
</dbReference>
<dbReference type="Pfam" id="PF01118">
    <property type="entry name" value="Semialdhyde_dh"/>
    <property type="match status" value="1"/>
</dbReference>
<name>A0A2H0KG63_9BACT</name>
<dbReference type="InterPro" id="IPR037535">
    <property type="entry name" value="LysY"/>
</dbReference>
<dbReference type="GO" id="GO:0003942">
    <property type="term" value="F:N-acetyl-gamma-glutamyl-phosphate reductase activity"/>
    <property type="evidence" value="ECO:0007669"/>
    <property type="project" value="InterPro"/>
</dbReference>
<keyword evidence="4" id="KW-0560">Oxidoreductase</keyword>
<evidence type="ECO:0000256" key="2">
    <source>
        <dbReference type="ARBA" id="ARBA00022605"/>
    </source>
</evidence>
<evidence type="ECO:0000256" key="6">
    <source>
        <dbReference type="SAM" id="MobiDB-lite"/>
    </source>
</evidence>
<reference evidence="8 9" key="1">
    <citation type="submission" date="2017-09" db="EMBL/GenBank/DDBJ databases">
        <title>Depth-based differentiation of microbial function through sediment-hosted aquifers and enrichment of novel symbionts in the deep terrestrial subsurface.</title>
        <authorList>
            <person name="Probst A.J."/>
            <person name="Ladd B."/>
            <person name="Jarett J.K."/>
            <person name="Geller-Mcgrath D.E."/>
            <person name="Sieber C.M."/>
            <person name="Emerson J.B."/>
            <person name="Anantharaman K."/>
            <person name="Thomas B.C."/>
            <person name="Malmstrom R."/>
            <person name="Stieglmeier M."/>
            <person name="Klingl A."/>
            <person name="Woyke T."/>
            <person name="Ryan C.M."/>
            <person name="Banfield J.F."/>
        </authorList>
    </citation>
    <scope>NUCLEOTIDE SEQUENCE [LARGE SCALE GENOMIC DNA]</scope>
    <source>
        <strain evidence="8">CG11_big_fil_rev_8_21_14_0_20_40_12</strain>
    </source>
</reference>
<dbReference type="EMBL" id="PCVI01000025">
    <property type="protein sequence ID" value="PIQ70240.1"/>
    <property type="molecule type" value="Genomic_DNA"/>
</dbReference>
<dbReference type="NCBIfam" id="TIGR01850">
    <property type="entry name" value="argC"/>
    <property type="match status" value="1"/>
</dbReference>
<dbReference type="SUPFAM" id="SSF51735">
    <property type="entry name" value="NAD(P)-binding Rossmann-fold domains"/>
    <property type="match status" value="1"/>
</dbReference>
<evidence type="ECO:0000256" key="1">
    <source>
        <dbReference type="ARBA" id="ARBA00022490"/>
    </source>
</evidence>
<dbReference type="GO" id="GO:0006526">
    <property type="term" value="P:L-arginine biosynthetic process"/>
    <property type="evidence" value="ECO:0007669"/>
    <property type="project" value="InterPro"/>
</dbReference>
<comment type="caution">
    <text evidence="8">The sequence shown here is derived from an EMBL/GenBank/DDBJ whole genome shotgun (WGS) entry which is preliminary data.</text>
</comment>
<evidence type="ECO:0000259" key="7">
    <source>
        <dbReference type="SMART" id="SM00859"/>
    </source>
</evidence>
<dbReference type="GO" id="GO:0070401">
    <property type="term" value="F:NADP+ binding"/>
    <property type="evidence" value="ECO:0007669"/>
    <property type="project" value="InterPro"/>
</dbReference>
<dbReference type="SUPFAM" id="SSF55347">
    <property type="entry name" value="Glyceraldehyde-3-phosphate dehydrogenase-like, C-terminal domain"/>
    <property type="match status" value="1"/>
</dbReference>
<dbReference type="InterPro" id="IPR000534">
    <property type="entry name" value="Semialdehyde_DH_NAD-bd"/>
</dbReference>
<evidence type="ECO:0000256" key="4">
    <source>
        <dbReference type="ARBA" id="ARBA00023002"/>
    </source>
</evidence>
<evidence type="ECO:0000313" key="9">
    <source>
        <dbReference type="Proteomes" id="UP000231371"/>
    </source>
</evidence>
<keyword evidence="3" id="KW-0521">NADP</keyword>
<dbReference type="Gene3D" id="3.30.360.10">
    <property type="entry name" value="Dihydrodipicolinate Reductase, domain 2"/>
    <property type="match status" value="1"/>
</dbReference>
<keyword evidence="2" id="KW-0028">Amino-acid biosynthesis</keyword>
<organism evidence="8 9">
    <name type="scientific">Candidatus Shapirobacteria bacterium CG11_big_fil_rev_8_21_14_0_20_40_12</name>
    <dbReference type="NCBI Taxonomy" id="1974889"/>
    <lineage>
        <taxon>Bacteria</taxon>
        <taxon>Candidatus Shapironibacteriota</taxon>
    </lineage>
</organism>
<dbReference type="HAMAP" id="MF_02083">
    <property type="entry name" value="LysY"/>
    <property type="match status" value="1"/>
</dbReference>
<dbReference type="CDD" id="cd24151">
    <property type="entry name" value="AGPR_1_N_LysY"/>
    <property type="match status" value="1"/>
</dbReference>
<dbReference type="Pfam" id="PF22698">
    <property type="entry name" value="Semialdhyde_dhC_1"/>
    <property type="match status" value="1"/>
</dbReference>
<dbReference type="SMART" id="SM00859">
    <property type="entry name" value="Semialdhyde_dh"/>
    <property type="match status" value="1"/>
</dbReference>
<dbReference type="GO" id="GO:0009085">
    <property type="term" value="P:lysine biosynthetic process"/>
    <property type="evidence" value="ECO:0007669"/>
    <property type="project" value="UniProtKB-KW"/>
</dbReference>
<dbReference type="CDD" id="cd23939">
    <property type="entry name" value="AGPR_1_C_LysY"/>
    <property type="match status" value="1"/>
</dbReference>
<feature type="region of interest" description="Disordered" evidence="6">
    <location>
        <begin position="176"/>
        <end position="200"/>
    </location>
</feature>